<dbReference type="InterPro" id="IPR011042">
    <property type="entry name" value="6-blade_b-propeller_TolB-like"/>
</dbReference>
<evidence type="ECO:0000256" key="2">
    <source>
        <dbReference type="ARBA" id="ARBA00009191"/>
    </source>
</evidence>
<evidence type="ECO:0000256" key="1">
    <source>
        <dbReference type="ARBA" id="ARBA00004116"/>
    </source>
</evidence>
<dbReference type="AlphaFoldDB" id="A0A833XJS3"/>
<keyword evidence="4" id="KW-0325">Glycoprotein</keyword>
<comment type="similarity">
    <text evidence="2">Belongs to the strictosidine synthase family.</text>
</comment>
<reference evidence="6" key="2">
    <citation type="submission" date="2020-03" db="EMBL/GenBank/DDBJ databases">
        <title>Walnut 2.0.</title>
        <authorList>
            <person name="Marrano A."/>
            <person name="Britton M."/>
            <person name="Zimin A.V."/>
            <person name="Zaini P.A."/>
            <person name="Workman R."/>
            <person name="Puiu D."/>
            <person name="Bianco L."/>
            <person name="Allen B.J."/>
            <person name="Troggio M."/>
            <person name="Leslie C.A."/>
            <person name="Timp W."/>
            <person name="Dendekar A."/>
            <person name="Salzberg S.L."/>
            <person name="Neale D.B."/>
        </authorList>
    </citation>
    <scope>NUCLEOTIDE SEQUENCE</scope>
    <source>
        <tissue evidence="6">Leaves</tissue>
    </source>
</reference>
<dbReference type="Gene3D" id="2.120.10.30">
    <property type="entry name" value="TolB, C-terminal domain"/>
    <property type="match status" value="1"/>
</dbReference>
<accession>A0A833XJS3</accession>
<protein>
    <recommendedName>
        <fullName evidence="5">Strictosidine synthase conserved region domain-containing protein</fullName>
    </recommendedName>
</protein>
<keyword evidence="3" id="KW-0926">Vacuole</keyword>
<evidence type="ECO:0000256" key="4">
    <source>
        <dbReference type="ARBA" id="ARBA00023180"/>
    </source>
</evidence>
<evidence type="ECO:0000313" key="6">
    <source>
        <dbReference type="EMBL" id="KAF5468941.1"/>
    </source>
</evidence>
<dbReference type="PANTHER" id="PTHR10426:SF136">
    <property type="entry name" value="PROTEIN STRICTOSIDINE SYNTHASE-LIKE 9-LIKE"/>
    <property type="match status" value="1"/>
</dbReference>
<sequence>MAVVLSVLGSWVSMNPISNILLLILVFFIPPHMALSLTFVKIPLPSGVTAAASIGFPTALPKDFYVSVQDGRILKYQAATSNFSDFATTGNRSKAVCDGQTSGDLEPRCGRPLSLEYNRAPNQLFIADAYYGILVAGTDGRLATQLASAVNGVPFRFINGLSLHPRTGDIYFTESGVNIEQAVLNNDRTGSLLKYDMKTKQVTVLLRGLSGAAGDAVNANGDSILVSELIGGRIQRFWLEGPQIYTAETLIIFPGRPNKIRRTPGGDFFWVAVNIFKPDSQETVPTRIRINRDGNIMEKVSLENEYNTTRITGVVQFAGASYYVASRYTNFVGLYKYT</sequence>
<dbReference type="Gramene" id="Jr06_13430_p1">
    <property type="protein sequence ID" value="cds.Jr06_13430_p1"/>
    <property type="gene ID" value="Jr06_13430"/>
</dbReference>
<gene>
    <name evidence="6" type="ORF">F2P56_013049</name>
</gene>
<evidence type="ECO:0000256" key="3">
    <source>
        <dbReference type="ARBA" id="ARBA00022554"/>
    </source>
</evidence>
<reference evidence="6" key="1">
    <citation type="submission" date="2015-10" db="EMBL/GenBank/DDBJ databases">
        <authorList>
            <person name="Martinez-Garcia P.J."/>
            <person name="Crepeau M.W."/>
            <person name="Puiu D."/>
            <person name="Gonzalez-Ibeas D."/>
            <person name="Whalen J."/>
            <person name="Stevens K."/>
            <person name="Paul R."/>
            <person name="Butterfield T."/>
            <person name="Britton M."/>
            <person name="Reagan R."/>
            <person name="Chakraborty S."/>
            <person name="Walawage S.L."/>
            <person name="Vasquez-Gross H.A."/>
            <person name="Cardeno C."/>
            <person name="Famula R."/>
            <person name="Pratt K."/>
            <person name="Kuruganti S."/>
            <person name="Aradhya M.K."/>
            <person name="Leslie C.A."/>
            <person name="Dandekar A.M."/>
            <person name="Salzberg S.L."/>
            <person name="Wegrzyn J.L."/>
            <person name="Langley C.H."/>
            <person name="Neale D.B."/>
        </authorList>
    </citation>
    <scope>NUCLEOTIDE SEQUENCE</scope>
    <source>
        <tissue evidence="6">Leaves</tissue>
    </source>
</reference>
<dbReference type="InterPro" id="IPR018119">
    <property type="entry name" value="Strictosidine_synth_cons-reg"/>
</dbReference>
<feature type="domain" description="Strictosidine synthase conserved region" evidence="5">
    <location>
        <begin position="159"/>
        <end position="241"/>
    </location>
</feature>
<dbReference type="EMBL" id="LIHL02000006">
    <property type="protein sequence ID" value="KAF5468941.1"/>
    <property type="molecule type" value="Genomic_DNA"/>
</dbReference>
<organism evidence="6 7">
    <name type="scientific">Juglans regia</name>
    <name type="common">English walnut</name>
    <dbReference type="NCBI Taxonomy" id="51240"/>
    <lineage>
        <taxon>Eukaryota</taxon>
        <taxon>Viridiplantae</taxon>
        <taxon>Streptophyta</taxon>
        <taxon>Embryophyta</taxon>
        <taxon>Tracheophyta</taxon>
        <taxon>Spermatophyta</taxon>
        <taxon>Magnoliopsida</taxon>
        <taxon>eudicotyledons</taxon>
        <taxon>Gunneridae</taxon>
        <taxon>Pentapetalae</taxon>
        <taxon>rosids</taxon>
        <taxon>fabids</taxon>
        <taxon>Fagales</taxon>
        <taxon>Juglandaceae</taxon>
        <taxon>Juglans</taxon>
    </lineage>
</organism>
<evidence type="ECO:0000313" key="7">
    <source>
        <dbReference type="Proteomes" id="UP000619265"/>
    </source>
</evidence>
<dbReference type="Pfam" id="PF03088">
    <property type="entry name" value="Str_synth"/>
    <property type="match status" value="1"/>
</dbReference>
<proteinExistence type="inferred from homology"/>
<dbReference type="SUPFAM" id="SSF63829">
    <property type="entry name" value="Calcium-dependent phosphotriesterase"/>
    <property type="match status" value="1"/>
</dbReference>
<comment type="subcellular location">
    <subcellularLocation>
        <location evidence="1">Vacuole</location>
    </subcellularLocation>
</comment>
<comment type="caution">
    <text evidence="6">The sequence shown here is derived from an EMBL/GenBank/DDBJ whole genome shotgun (WGS) entry which is preliminary data.</text>
</comment>
<dbReference type="Proteomes" id="UP000619265">
    <property type="component" value="Unassembled WGS sequence"/>
</dbReference>
<evidence type="ECO:0000259" key="5">
    <source>
        <dbReference type="Pfam" id="PF03088"/>
    </source>
</evidence>
<dbReference type="PANTHER" id="PTHR10426">
    <property type="entry name" value="STRICTOSIDINE SYNTHASE-RELATED"/>
    <property type="match status" value="1"/>
</dbReference>
<dbReference type="GO" id="GO:0005773">
    <property type="term" value="C:vacuole"/>
    <property type="evidence" value="ECO:0007669"/>
    <property type="project" value="UniProtKB-SubCell"/>
</dbReference>
<name>A0A833XJS3_JUGRE</name>